<sequence>MDEVKRTHSWIFGAFVGGLFYAILTRTGIDISPSGIGLTILRAFEPYVIEQSRIVFNIGEIVLYAIPVISLLAIWYHHGRNGFIAYVIVMILSYAFFLYFWKV</sequence>
<keyword evidence="1" id="KW-1133">Transmembrane helix</keyword>
<proteinExistence type="predicted"/>
<evidence type="ECO:0000256" key="1">
    <source>
        <dbReference type="SAM" id="Phobius"/>
    </source>
</evidence>
<keyword evidence="3" id="KW-1185">Reference proteome</keyword>
<dbReference type="Proteomes" id="UP000032408">
    <property type="component" value="Chromosome"/>
</dbReference>
<name>A0A0D5C5C2_9ARCH</name>
<dbReference type="OrthoDB" id="377599at2157"/>
<dbReference type="HOGENOM" id="CLU_2257231_0_0_2"/>
<protein>
    <submittedName>
        <fullName evidence="2">Uncharacterized protein</fullName>
    </submittedName>
</protein>
<keyword evidence="1" id="KW-0812">Transmembrane</keyword>
<reference evidence="3" key="1">
    <citation type="submission" date="2015-03" db="EMBL/GenBank/DDBJ databases">
        <title>Characterization of two novel Thaumarchaeota isolated from the Northern Adriatic Sea.</title>
        <authorList>
            <person name="Bayer B."/>
            <person name="Vojvoda J."/>
            <person name="Offre P."/>
            <person name="Srivastava A."/>
            <person name="Elisabeth N."/>
            <person name="Garcia J.A.L."/>
            <person name="Schleper C."/>
            <person name="Herndl G.J."/>
        </authorList>
    </citation>
    <scope>NUCLEOTIDE SEQUENCE [LARGE SCALE GENOMIC DNA]</scope>
    <source>
        <strain evidence="3">NF5</strain>
    </source>
</reference>
<feature type="transmembrane region" description="Helical" evidence="1">
    <location>
        <begin position="54"/>
        <end position="76"/>
    </location>
</feature>
<reference evidence="2 3" key="2">
    <citation type="journal article" date="2016" name="ISME J.">
        <title>Physiological and genomic characterization of two novel marine thaumarchaeal strains indicates niche differentiation.</title>
        <authorList>
            <person name="Bayer B."/>
            <person name="Vojvoda J."/>
            <person name="Offre P."/>
            <person name="Alves R.J."/>
            <person name="Elisabeth N.H."/>
            <person name="Garcia J.A."/>
            <person name="Volland J.M."/>
            <person name="Srivastava A."/>
            <person name="Schleper C."/>
            <person name="Herndl G.J."/>
        </authorList>
    </citation>
    <scope>NUCLEOTIDE SEQUENCE [LARGE SCALE GENOMIC DNA]</scope>
    <source>
        <strain evidence="2 3">NF5</strain>
    </source>
</reference>
<organism evidence="2 3">
    <name type="scientific">Nitrosopumilus adriaticus</name>
    <dbReference type="NCBI Taxonomy" id="1580092"/>
    <lineage>
        <taxon>Archaea</taxon>
        <taxon>Nitrososphaerota</taxon>
        <taxon>Nitrososphaeria</taxon>
        <taxon>Nitrosopumilales</taxon>
        <taxon>Nitrosopumilaceae</taxon>
        <taxon>Nitrosopumilus</taxon>
    </lineage>
</organism>
<dbReference type="GeneID" id="24821246"/>
<feature type="transmembrane region" description="Helical" evidence="1">
    <location>
        <begin position="83"/>
        <end position="101"/>
    </location>
</feature>
<feature type="transmembrane region" description="Helical" evidence="1">
    <location>
        <begin position="7"/>
        <end position="24"/>
    </location>
</feature>
<keyword evidence="1" id="KW-0472">Membrane</keyword>
<evidence type="ECO:0000313" key="2">
    <source>
        <dbReference type="EMBL" id="AJW71753.1"/>
    </source>
</evidence>
<gene>
    <name evidence="2" type="ORF">NADRNF5_2080</name>
</gene>
<dbReference type="AlphaFoldDB" id="A0A0D5C5C2"/>
<dbReference type="KEGG" id="nin:NADRNF5_2080"/>
<evidence type="ECO:0000313" key="3">
    <source>
        <dbReference type="Proteomes" id="UP000032408"/>
    </source>
</evidence>
<dbReference type="EMBL" id="CP011070">
    <property type="protein sequence ID" value="AJW71753.1"/>
    <property type="molecule type" value="Genomic_DNA"/>
</dbReference>
<dbReference type="RefSeq" id="WP_048118250.1">
    <property type="nucleotide sequence ID" value="NZ_CP011070.1"/>
</dbReference>
<dbReference type="STRING" id="1580092.NADRNF5_2080"/>
<accession>A0A0D5C5C2</accession>